<evidence type="ECO:0000256" key="5">
    <source>
        <dbReference type="SAM" id="MobiDB-lite"/>
    </source>
</evidence>
<dbReference type="OrthoDB" id="161814at2759"/>
<keyword evidence="6" id="KW-1185">Reference proteome</keyword>
<protein>
    <recommendedName>
        <fullName evidence="4">Copper transport protein</fullName>
    </recommendedName>
</protein>
<evidence type="ECO:0000256" key="2">
    <source>
        <dbReference type="ARBA" id="ARBA00022989"/>
    </source>
</evidence>
<feature type="compositionally biased region" description="Basic and acidic residues" evidence="5">
    <location>
        <begin position="46"/>
        <end position="56"/>
    </location>
</feature>
<comment type="similarity">
    <text evidence="4">Belongs to the copper transporter (Ctr) (TC 1.A.56) family. SLC31A subfamily.</text>
</comment>
<keyword evidence="4" id="KW-0813">Transport</keyword>
<dbReference type="PANTHER" id="PTHR12483">
    <property type="entry name" value="SOLUTE CARRIER FAMILY 31 COPPER TRANSPORTERS"/>
    <property type="match status" value="1"/>
</dbReference>
<evidence type="ECO:0000313" key="6">
    <source>
        <dbReference type="Proteomes" id="UP001652661"/>
    </source>
</evidence>
<sequence length="178" mass="19365">MFDGPSGVLPSPEAQFQHHESHGSHGGDVVSSHEGHGSPAMSHHGHGVDSHGDHGGGEGGGGHMMAMAFHTGYTETILFNFWRTQSAMALGLSCLLIFLVAVLYEGLKFYREWLIAKTRDKRLDAGGDQNDRGRRYREPNYGYKPASYSYRLSPPQQQAQGPGLRIPSTPVRHPASSA</sequence>
<name>A0A6P4IEF1_DROKI</name>
<organism evidence="6 7">
    <name type="scientific">Drosophila kikkawai</name>
    <name type="common">Fruit fly</name>
    <dbReference type="NCBI Taxonomy" id="30033"/>
    <lineage>
        <taxon>Eukaryota</taxon>
        <taxon>Metazoa</taxon>
        <taxon>Ecdysozoa</taxon>
        <taxon>Arthropoda</taxon>
        <taxon>Hexapoda</taxon>
        <taxon>Insecta</taxon>
        <taxon>Pterygota</taxon>
        <taxon>Neoptera</taxon>
        <taxon>Endopterygota</taxon>
        <taxon>Diptera</taxon>
        <taxon>Brachycera</taxon>
        <taxon>Muscomorpha</taxon>
        <taxon>Ephydroidea</taxon>
        <taxon>Drosophilidae</taxon>
        <taxon>Drosophila</taxon>
        <taxon>Sophophora</taxon>
    </lineage>
</organism>
<gene>
    <name evidence="7" type="primary">Ctr1C</name>
</gene>
<dbReference type="InterPro" id="IPR007274">
    <property type="entry name" value="Cop_transporter"/>
</dbReference>
<dbReference type="GO" id="GO:0016020">
    <property type="term" value="C:membrane"/>
    <property type="evidence" value="ECO:0007669"/>
    <property type="project" value="UniProtKB-SubCell"/>
</dbReference>
<keyword evidence="4" id="KW-0187">Copper transport</keyword>
<dbReference type="Proteomes" id="UP001652661">
    <property type="component" value="Chromosome 3R"/>
</dbReference>
<keyword evidence="3 4" id="KW-0472">Membrane</keyword>
<dbReference type="AlphaFoldDB" id="A0A6P4IEF1"/>
<accession>A0A6P4IEF1</accession>
<comment type="subcellular location">
    <subcellularLocation>
        <location evidence="4">Membrane</location>
        <topology evidence="4">Multi-pass membrane protein</topology>
    </subcellularLocation>
</comment>
<dbReference type="RefSeq" id="XP_017020903.1">
    <property type="nucleotide sequence ID" value="XM_017165414.3"/>
</dbReference>
<feature type="compositionally biased region" description="Basic and acidic residues" evidence="5">
    <location>
        <begin position="16"/>
        <end position="36"/>
    </location>
</feature>
<feature type="region of interest" description="Disordered" evidence="5">
    <location>
        <begin position="1"/>
        <end position="60"/>
    </location>
</feature>
<reference evidence="7" key="1">
    <citation type="submission" date="2025-08" db="UniProtKB">
        <authorList>
            <consortium name="RefSeq"/>
        </authorList>
    </citation>
    <scope>IDENTIFICATION</scope>
    <source>
        <strain evidence="7">14028-0561.14</strain>
        <tissue evidence="7">Whole fly</tissue>
    </source>
</reference>
<feature type="compositionally biased region" description="Basic and acidic residues" evidence="5">
    <location>
        <begin position="123"/>
        <end position="138"/>
    </location>
</feature>
<keyword evidence="1 4" id="KW-0812">Transmembrane</keyword>
<feature type="region of interest" description="Disordered" evidence="5">
    <location>
        <begin position="123"/>
        <end position="178"/>
    </location>
</feature>
<proteinExistence type="inferred from homology"/>
<keyword evidence="4" id="KW-0406">Ion transport</keyword>
<evidence type="ECO:0000313" key="7">
    <source>
        <dbReference type="RefSeq" id="XP_017020903.1"/>
    </source>
</evidence>
<dbReference type="PANTHER" id="PTHR12483:SF115">
    <property type="entry name" value="COPPER TRANSPORT PROTEIN"/>
    <property type="match status" value="1"/>
</dbReference>
<evidence type="ECO:0000256" key="4">
    <source>
        <dbReference type="RuleBase" id="RU367022"/>
    </source>
</evidence>
<evidence type="ECO:0000256" key="1">
    <source>
        <dbReference type="ARBA" id="ARBA00022692"/>
    </source>
</evidence>
<keyword evidence="2 4" id="KW-1133">Transmembrane helix</keyword>
<feature type="transmembrane region" description="Helical" evidence="4">
    <location>
        <begin position="87"/>
        <end position="107"/>
    </location>
</feature>
<keyword evidence="4" id="KW-0186">Copper</keyword>
<dbReference type="GO" id="GO:0005375">
    <property type="term" value="F:copper ion transmembrane transporter activity"/>
    <property type="evidence" value="ECO:0007669"/>
    <property type="project" value="UniProtKB-UniRule"/>
</dbReference>
<dbReference type="Pfam" id="PF04145">
    <property type="entry name" value="Ctr"/>
    <property type="match status" value="1"/>
</dbReference>
<evidence type="ECO:0000256" key="3">
    <source>
        <dbReference type="ARBA" id="ARBA00023136"/>
    </source>
</evidence>